<dbReference type="EMBL" id="JXJN01000821">
    <property type="status" value="NOT_ANNOTATED_CDS"/>
    <property type="molecule type" value="Genomic_DNA"/>
</dbReference>
<sequence>MAPAFHPDVSAPTNNASEMIQPADAIGGAHRVFPTATDTTPIIEVVNRWGLNFTGNIEPVLFIEWVEEVVQVYSDDKDRLPATMMVMLRDRALTWYFNNNQHWRA</sequence>
<evidence type="ECO:0000313" key="1">
    <source>
        <dbReference type="EnsemblMetazoa" id="GPPI002911-PA"/>
    </source>
</evidence>
<dbReference type="STRING" id="67801.A0A1B0ANG8"/>
<dbReference type="VEuPathDB" id="VectorBase:GPPI002911"/>
<reference evidence="1" key="2">
    <citation type="submission" date="2020-05" db="UniProtKB">
        <authorList>
            <consortium name="EnsemblMetazoa"/>
        </authorList>
    </citation>
    <scope>IDENTIFICATION</scope>
    <source>
        <strain evidence="1">IAEA</strain>
    </source>
</reference>
<dbReference type="AlphaFoldDB" id="A0A1B0ANG8"/>
<reference evidence="2" key="1">
    <citation type="submission" date="2015-01" db="EMBL/GenBank/DDBJ databases">
        <authorList>
            <person name="Aksoy S."/>
            <person name="Warren W."/>
            <person name="Wilson R.K."/>
        </authorList>
    </citation>
    <scope>NUCLEOTIDE SEQUENCE [LARGE SCALE GENOMIC DNA]</scope>
    <source>
        <strain evidence="2">IAEA</strain>
    </source>
</reference>
<dbReference type="EnsemblMetazoa" id="GPPI002911-RA">
    <property type="protein sequence ID" value="GPPI002911-PA"/>
    <property type="gene ID" value="GPPI002911"/>
</dbReference>
<accession>A0A1B0ANG8</accession>
<name>A0A1B0ANG8_9MUSC</name>
<organism evidence="1 2">
    <name type="scientific">Glossina palpalis gambiensis</name>
    <dbReference type="NCBI Taxonomy" id="67801"/>
    <lineage>
        <taxon>Eukaryota</taxon>
        <taxon>Metazoa</taxon>
        <taxon>Ecdysozoa</taxon>
        <taxon>Arthropoda</taxon>
        <taxon>Hexapoda</taxon>
        <taxon>Insecta</taxon>
        <taxon>Pterygota</taxon>
        <taxon>Neoptera</taxon>
        <taxon>Endopterygota</taxon>
        <taxon>Diptera</taxon>
        <taxon>Brachycera</taxon>
        <taxon>Muscomorpha</taxon>
        <taxon>Hippoboscoidea</taxon>
        <taxon>Glossinidae</taxon>
        <taxon>Glossina</taxon>
    </lineage>
</organism>
<keyword evidence="2" id="KW-1185">Reference proteome</keyword>
<dbReference type="Proteomes" id="UP000092460">
    <property type="component" value="Unassembled WGS sequence"/>
</dbReference>
<proteinExistence type="predicted"/>
<protein>
    <submittedName>
        <fullName evidence="1">Uncharacterized protein</fullName>
    </submittedName>
</protein>
<evidence type="ECO:0000313" key="2">
    <source>
        <dbReference type="Proteomes" id="UP000092460"/>
    </source>
</evidence>